<dbReference type="PANTHER" id="PTHR12658:SF0">
    <property type="entry name" value="TUBULIN-SPECIFIC CHAPERONE D"/>
    <property type="match status" value="1"/>
</dbReference>
<dbReference type="PANTHER" id="PTHR12658">
    <property type="entry name" value="BETA-TUBULIN COFACTOR D"/>
    <property type="match status" value="1"/>
</dbReference>
<sequence>MEDTNASTVFYDTFCEKEDVLQIIDEMKMLTEDYDSIIKAECLYDKLRFVLDKYQQQPHLLDPHIAIFVQKLLSNFYVKDKEQNESMTIFRLSMKCLYHLCKVRGFKTFIRYFPHEVTDIEPVLSLLAKQSTEDTENWESSYMLLLWLSILVKLPFHLKRFDTCDGDNVPIMQRILQLIKQYLVVYGKSSEAAAFLCARFLTRPEITKECLQPFIDWCLPILESVVSGKSKFTSTVTGILLALAYIFKVGRRDDIIKFGPTILEKISTLNLEKQKHECFVKLVVKLSQRIGLSFLKLKIAPWRYSRGKRCLIDNLSLTSQDCNSTKENGVKYNEEDEDDDEGFDDSHLSEVETVIEMLLLSLKDKSTLVRWSAAKGIGRVCERLSREMGRQVVHSVFELCTPRESDCTMHGVCLTLAELSRRGLILPEDLGEAVNIVKKALIYDELKGSFSVGANVRDAACYVCWAFARAYDKDVMKPYVNDIATSLLVVAVFDREVNCRRAASAAFQENVGRQGNFPNGIEILTTVDHFAVGCRKQAFLELSVFVGSFSTYTKPLIIHLVDHKVHHWDWDIRDLTSKALHKLSMIASPDIVRNEVLSKLVENSCCSAVFSKLKHGSILGAANVIHALYLRKEAIPENVLEEIKSISLNFKEKNLLRSPESGELMKHAMSVLIEKVSLSKLNFANDNELIELWIDFLKEIIDYVDPSIREYALCALTPFCDHYLRDDQMLKDRFIAHLLSRVTSADEQAKCGALDALCRIPDSMLTADSPPVILEAVLHFLRSLNFSQQKQTNAKATAINCLSHTIIRLNPIVIFGLGDVINDVLSFFLLTAMEDYTRGSRGDIGLMVRIAAIEAVKNLSLHFAKHEIKRFFTGAFVTNVFTRLLPHCVSPQDKMRAVACGAFFELLHSSLPHIPHQKEIQEAFTFCSVGDTDWRKESLSYSLFCKLLPLRMLTNCLWTGIVMSVGGMTASIVKHSREALSSTLMNLKSVDNDFDYVCGTFFTVFKENVSSKRMCEPLIITLDYLISTGFLDDFDNSVITNVLQLCWSQYEQQQSIDVKKCNVKKIIAIANLYCNSLRFQGCYKRCLTYLVHMLFKSFPKVRVSVADSLYTALITYGDVVEMEDIEAVTQILVDNDWNKEIEELNPLREKLNTLLSL</sequence>
<dbReference type="GO" id="GO:0070830">
    <property type="term" value="P:bicellular tight junction assembly"/>
    <property type="evidence" value="ECO:0007669"/>
    <property type="project" value="TreeGrafter"/>
</dbReference>
<evidence type="ECO:0000256" key="3">
    <source>
        <dbReference type="ARBA" id="ARBA00023186"/>
    </source>
</evidence>
<protein>
    <recommendedName>
        <fullName evidence="2">Tubulin-specific chaperone D</fullName>
    </recommendedName>
</protein>
<dbReference type="GO" id="GO:0007021">
    <property type="term" value="P:tubulin complex assembly"/>
    <property type="evidence" value="ECO:0007669"/>
    <property type="project" value="InterPro"/>
</dbReference>
<dbReference type="Pfam" id="PF25767">
    <property type="entry name" value="ARM_TBCD_2nd"/>
    <property type="match status" value="1"/>
</dbReference>
<proteinExistence type="inferred from homology"/>
<dbReference type="InterPro" id="IPR058033">
    <property type="entry name" value="ARM_TBCD_2nd"/>
</dbReference>
<dbReference type="InterPro" id="IPR011989">
    <property type="entry name" value="ARM-like"/>
</dbReference>
<dbReference type="GO" id="GO:0005096">
    <property type="term" value="F:GTPase activator activity"/>
    <property type="evidence" value="ECO:0007669"/>
    <property type="project" value="InterPro"/>
</dbReference>
<comment type="caution">
    <text evidence="7">The sequence shown here is derived from an EMBL/GenBank/DDBJ whole genome shotgun (WGS) entry which is preliminary data.</text>
</comment>
<dbReference type="InterPro" id="IPR021133">
    <property type="entry name" value="HEAT_type_2"/>
</dbReference>
<dbReference type="VEuPathDB" id="VectorBase:LDEU002574"/>
<dbReference type="GO" id="GO:0016328">
    <property type="term" value="C:lateral plasma membrane"/>
    <property type="evidence" value="ECO:0007669"/>
    <property type="project" value="TreeGrafter"/>
</dbReference>
<evidence type="ECO:0000256" key="2">
    <source>
        <dbReference type="ARBA" id="ARBA00015003"/>
    </source>
</evidence>
<dbReference type="Gene3D" id="1.25.10.10">
    <property type="entry name" value="Leucine-rich Repeat Variant"/>
    <property type="match status" value="2"/>
</dbReference>
<dbReference type="GO" id="GO:0034333">
    <property type="term" value="P:adherens junction assembly"/>
    <property type="evidence" value="ECO:0007669"/>
    <property type="project" value="TreeGrafter"/>
</dbReference>
<comment type="similarity">
    <text evidence="1">Belongs to the TBCD family.</text>
</comment>
<evidence type="ECO:0000313" key="7">
    <source>
        <dbReference type="EMBL" id="RWS29469.1"/>
    </source>
</evidence>
<dbReference type="OrthoDB" id="10253476at2759"/>
<dbReference type="InterPro" id="IPR016024">
    <property type="entry name" value="ARM-type_fold"/>
</dbReference>
<evidence type="ECO:0000259" key="6">
    <source>
        <dbReference type="Pfam" id="PF25767"/>
    </source>
</evidence>
<dbReference type="AlphaFoldDB" id="A0A443SPK2"/>
<dbReference type="EMBL" id="NCKV01000903">
    <property type="protein sequence ID" value="RWS29469.1"/>
    <property type="molecule type" value="Genomic_DNA"/>
</dbReference>
<evidence type="ECO:0000256" key="4">
    <source>
        <dbReference type="PROSITE-ProRule" id="PRU00103"/>
    </source>
</evidence>
<feature type="repeat" description="HEAT" evidence="4">
    <location>
        <begin position="354"/>
        <end position="391"/>
    </location>
</feature>
<dbReference type="InterPro" id="IPR022577">
    <property type="entry name" value="TBCD_C"/>
</dbReference>
<dbReference type="InterPro" id="IPR033162">
    <property type="entry name" value="TBCD"/>
</dbReference>
<dbReference type="GO" id="GO:0048487">
    <property type="term" value="F:beta-tubulin binding"/>
    <property type="evidence" value="ECO:0007669"/>
    <property type="project" value="InterPro"/>
</dbReference>
<feature type="domain" description="Tubulin-folding cofactor D ARM repeats" evidence="6">
    <location>
        <begin position="280"/>
        <end position="521"/>
    </location>
</feature>
<dbReference type="STRING" id="299467.A0A443SPK2"/>
<feature type="domain" description="Tubulin-folding cofactor D C-terminal" evidence="5">
    <location>
        <begin position="893"/>
        <end position="1049"/>
    </location>
</feature>
<keyword evidence="3" id="KW-0143">Chaperone</keyword>
<dbReference type="GO" id="GO:0007023">
    <property type="term" value="P:post-chaperonin tubulin folding pathway"/>
    <property type="evidence" value="ECO:0007669"/>
    <property type="project" value="InterPro"/>
</dbReference>
<evidence type="ECO:0000256" key="1">
    <source>
        <dbReference type="ARBA" id="ARBA00006853"/>
    </source>
</evidence>
<dbReference type="GO" id="GO:0000226">
    <property type="term" value="P:microtubule cytoskeleton organization"/>
    <property type="evidence" value="ECO:0007669"/>
    <property type="project" value="TreeGrafter"/>
</dbReference>
<dbReference type="PROSITE" id="PS50077">
    <property type="entry name" value="HEAT_REPEAT"/>
    <property type="match status" value="1"/>
</dbReference>
<evidence type="ECO:0000313" key="8">
    <source>
        <dbReference type="Proteomes" id="UP000288716"/>
    </source>
</evidence>
<name>A0A443SPK2_9ACAR</name>
<evidence type="ECO:0000259" key="5">
    <source>
        <dbReference type="Pfam" id="PF12612"/>
    </source>
</evidence>
<keyword evidence="8" id="KW-1185">Reference proteome</keyword>
<organism evidence="7 8">
    <name type="scientific">Leptotrombidium deliense</name>
    <dbReference type="NCBI Taxonomy" id="299467"/>
    <lineage>
        <taxon>Eukaryota</taxon>
        <taxon>Metazoa</taxon>
        <taxon>Ecdysozoa</taxon>
        <taxon>Arthropoda</taxon>
        <taxon>Chelicerata</taxon>
        <taxon>Arachnida</taxon>
        <taxon>Acari</taxon>
        <taxon>Acariformes</taxon>
        <taxon>Trombidiformes</taxon>
        <taxon>Prostigmata</taxon>
        <taxon>Anystina</taxon>
        <taxon>Parasitengona</taxon>
        <taxon>Trombiculoidea</taxon>
        <taxon>Trombiculidae</taxon>
        <taxon>Leptotrombidium</taxon>
    </lineage>
</organism>
<dbReference type="SUPFAM" id="SSF48371">
    <property type="entry name" value="ARM repeat"/>
    <property type="match status" value="2"/>
</dbReference>
<dbReference type="Proteomes" id="UP000288716">
    <property type="component" value="Unassembled WGS sequence"/>
</dbReference>
<dbReference type="Pfam" id="PF23579">
    <property type="entry name" value="ARM_TBCD"/>
    <property type="match status" value="1"/>
</dbReference>
<dbReference type="Pfam" id="PF12612">
    <property type="entry name" value="TFCD_C"/>
    <property type="match status" value="1"/>
</dbReference>
<accession>A0A443SPK2</accession>
<reference evidence="7 8" key="1">
    <citation type="journal article" date="2018" name="Gigascience">
        <title>Genomes of trombidid mites reveal novel predicted allergens and laterally-transferred genes associated with secondary metabolism.</title>
        <authorList>
            <person name="Dong X."/>
            <person name="Chaisiri K."/>
            <person name="Xia D."/>
            <person name="Armstrong S.D."/>
            <person name="Fang Y."/>
            <person name="Donnelly M.J."/>
            <person name="Kadowaki T."/>
            <person name="McGarry J.W."/>
            <person name="Darby A.C."/>
            <person name="Makepeace B.L."/>
        </authorList>
    </citation>
    <scope>NUCLEOTIDE SEQUENCE [LARGE SCALE GENOMIC DNA]</scope>
    <source>
        <strain evidence="7">UoL-UT</strain>
    </source>
</reference>
<gene>
    <name evidence="7" type="ORF">B4U80_06156</name>
</gene>